<reference evidence="1" key="1">
    <citation type="submission" date="2025-08" db="UniProtKB">
        <authorList>
            <consortium name="RefSeq"/>
        </authorList>
    </citation>
    <scope>IDENTIFICATION</scope>
    <source>
        <tissue evidence="1">Whole insect</tissue>
    </source>
</reference>
<proteinExistence type="predicted"/>
<evidence type="ECO:0000313" key="1">
    <source>
        <dbReference type="RefSeq" id="XP_028154239.1"/>
    </source>
</evidence>
<accession>A0A6P7GXQ7</accession>
<dbReference type="InParanoid" id="A0A6P7GXQ7"/>
<dbReference type="InterPro" id="IPR013083">
    <property type="entry name" value="Znf_RING/FYVE/PHD"/>
</dbReference>
<gene>
    <name evidence="1" type="primary">LOC114347768</name>
</gene>
<dbReference type="PANTHER" id="PTHR37445">
    <property type="entry name" value="PROTEIN CBG24663"/>
    <property type="match status" value="1"/>
</dbReference>
<protein>
    <submittedName>
        <fullName evidence="1">Uncharacterized protein LOC114347768</fullName>
    </submittedName>
</protein>
<dbReference type="PANTHER" id="PTHR37445:SF3">
    <property type="entry name" value="ZINC FINGER PHD-TYPE DOMAIN-CONTAINING PROTEIN"/>
    <property type="match status" value="1"/>
</dbReference>
<feature type="non-terminal residue" evidence="1">
    <location>
        <position position="238"/>
    </location>
</feature>
<dbReference type="RefSeq" id="XP_028154239.1">
    <property type="nucleotide sequence ID" value="XM_028298438.1"/>
</dbReference>
<name>A0A6P7GXQ7_DIAVI</name>
<dbReference type="AlphaFoldDB" id="A0A6P7GXQ7"/>
<dbReference type="Gene3D" id="3.30.40.10">
    <property type="entry name" value="Zinc/RING finger domain, C3HC4 (zinc finger)"/>
    <property type="match status" value="1"/>
</dbReference>
<organism evidence="1">
    <name type="scientific">Diabrotica virgifera virgifera</name>
    <name type="common">western corn rootworm</name>
    <dbReference type="NCBI Taxonomy" id="50390"/>
    <lineage>
        <taxon>Eukaryota</taxon>
        <taxon>Metazoa</taxon>
        <taxon>Ecdysozoa</taxon>
        <taxon>Arthropoda</taxon>
        <taxon>Hexapoda</taxon>
        <taxon>Insecta</taxon>
        <taxon>Pterygota</taxon>
        <taxon>Neoptera</taxon>
        <taxon>Endopterygota</taxon>
        <taxon>Coleoptera</taxon>
        <taxon>Polyphaga</taxon>
        <taxon>Cucujiformia</taxon>
        <taxon>Chrysomeloidea</taxon>
        <taxon>Chrysomelidae</taxon>
        <taxon>Galerucinae</taxon>
        <taxon>Diabroticina</taxon>
        <taxon>Diabroticites</taxon>
        <taxon>Diabrotica</taxon>
    </lineage>
</organism>
<sequence length="238" mass="27453">MPADCKQCNLEIKSQDKHIYCDCCRTTFHLTEECSGMSASEMRAVVLQKRTLMFLCLECRDAFKSAPMVVRKMSELQDEVNSLKRELQELKSSPVSSNIELILSEAHERSIRANNLMVYDVPESSAIDFQDKIRHDTQIVHQIFEKVGHQTKVPDIVKVLRVGQKGRNNKPRPIKIICNNSETVKHIFRSKRRLESFKISYDSTKLQQNAFKSAKEELQRRISNGEPDLQIKYINGIP</sequence>